<evidence type="ECO:0008006" key="4">
    <source>
        <dbReference type="Google" id="ProtNLM"/>
    </source>
</evidence>
<feature type="transmembrane region" description="Helical" evidence="1">
    <location>
        <begin position="208"/>
        <end position="228"/>
    </location>
</feature>
<feature type="transmembrane region" description="Helical" evidence="1">
    <location>
        <begin position="97"/>
        <end position="118"/>
    </location>
</feature>
<gene>
    <name evidence="2" type="ORF">A3K52_00240</name>
</gene>
<sequence>MDSGCGLYIGGLHFHDSLWHLALSNVAFQQYPFILPIFSGVNLSSYNYLLDLFIFLLKGLGIPTLVSYFKLIPVIYCFMFAGLSYKYLHRMNKSSSFINSALFFLFFGSSFSYILSLWHFGKWQSFMYSQAMQSGRALLNMQYAVSLLFFLASLIILQEKKLNAAQTVLLGLFLFITTGLKFYGGATLVVILAIYSLVLFIKTKKLKILLFQSCIYVFGFFGAVILFYTSSSSGKGGLPFAFSPFAIVHSLIEERDMFYIPNLVLARYTLLSSPKLFSPRLLSIELFTTAIFLMYNMGTRVIGVVDIFIKLIRRKLTGHELSLLGGILFSALATLLFVQKGDWWNVIQFFGYSLFLLNVFAGSALANLFVSKKMAPMMLGILLIFLTLPTNIEQLSFAREKYVSFTDSEVAALTILKEKPYGTVLQLPVSEYAYIPAFSNKPLYFGDKGVLNILGVDYKPRGEEVKKPTEIDFEKKDIRYIYINKSKFDFSGDIFLGKGFKKLFENTDISLFQKE</sequence>
<evidence type="ECO:0000313" key="2">
    <source>
        <dbReference type="EMBL" id="OGK73223.1"/>
    </source>
</evidence>
<organism evidence="2 3">
    <name type="scientific">Candidatus Roizmanbacteria bacterium RIFOXYD1_FULL_38_12</name>
    <dbReference type="NCBI Taxonomy" id="1802093"/>
    <lineage>
        <taxon>Bacteria</taxon>
        <taxon>Candidatus Roizmaniibacteriota</taxon>
    </lineage>
</organism>
<evidence type="ECO:0000313" key="3">
    <source>
        <dbReference type="Proteomes" id="UP000177050"/>
    </source>
</evidence>
<feature type="transmembrane region" description="Helical" evidence="1">
    <location>
        <begin position="350"/>
        <end position="370"/>
    </location>
</feature>
<comment type="caution">
    <text evidence="2">The sequence shown here is derived from an EMBL/GenBank/DDBJ whole genome shotgun (WGS) entry which is preliminary data.</text>
</comment>
<reference evidence="2 3" key="1">
    <citation type="journal article" date="2016" name="Nat. Commun.">
        <title>Thousands of microbial genomes shed light on interconnected biogeochemical processes in an aquifer system.</title>
        <authorList>
            <person name="Anantharaman K."/>
            <person name="Brown C.T."/>
            <person name="Hug L.A."/>
            <person name="Sharon I."/>
            <person name="Castelle C.J."/>
            <person name="Probst A.J."/>
            <person name="Thomas B.C."/>
            <person name="Singh A."/>
            <person name="Wilkins M.J."/>
            <person name="Karaoz U."/>
            <person name="Brodie E.L."/>
            <person name="Williams K.H."/>
            <person name="Hubbard S.S."/>
            <person name="Banfield J.F."/>
        </authorList>
    </citation>
    <scope>NUCLEOTIDE SEQUENCE [LARGE SCALE GENOMIC DNA]</scope>
</reference>
<feature type="transmembrane region" description="Helical" evidence="1">
    <location>
        <begin position="138"/>
        <end position="157"/>
    </location>
</feature>
<keyword evidence="1" id="KW-0812">Transmembrane</keyword>
<proteinExistence type="predicted"/>
<keyword evidence="1" id="KW-0472">Membrane</keyword>
<feature type="transmembrane region" description="Helical" evidence="1">
    <location>
        <begin position="68"/>
        <end position="85"/>
    </location>
</feature>
<dbReference type="AlphaFoldDB" id="A0A1F7KZB3"/>
<name>A0A1F7KZB3_9BACT</name>
<protein>
    <recommendedName>
        <fullName evidence="4">Glycosyltransferase RgtA/B/C/D-like domain-containing protein</fullName>
    </recommendedName>
</protein>
<evidence type="ECO:0000256" key="1">
    <source>
        <dbReference type="SAM" id="Phobius"/>
    </source>
</evidence>
<dbReference type="Proteomes" id="UP000177050">
    <property type="component" value="Unassembled WGS sequence"/>
</dbReference>
<feature type="transmembrane region" description="Helical" evidence="1">
    <location>
        <begin position="169"/>
        <end position="201"/>
    </location>
</feature>
<dbReference type="EMBL" id="MGBR01000001">
    <property type="protein sequence ID" value="OGK73223.1"/>
    <property type="molecule type" value="Genomic_DNA"/>
</dbReference>
<feature type="transmembrane region" description="Helical" evidence="1">
    <location>
        <begin position="321"/>
        <end position="338"/>
    </location>
</feature>
<keyword evidence="1" id="KW-1133">Transmembrane helix</keyword>
<feature type="transmembrane region" description="Helical" evidence="1">
    <location>
        <begin position="286"/>
        <end position="309"/>
    </location>
</feature>
<accession>A0A1F7KZB3</accession>